<reference evidence="1" key="1">
    <citation type="journal article" date="2017" name="Nature">
        <title>The sunflower genome provides insights into oil metabolism, flowering and Asterid evolution.</title>
        <authorList>
            <person name="Badouin H."/>
            <person name="Gouzy J."/>
            <person name="Grassa C.J."/>
            <person name="Murat F."/>
            <person name="Staton S.E."/>
            <person name="Cottret L."/>
            <person name="Lelandais-Briere C."/>
            <person name="Owens G.L."/>
            <person name="Carrere S."/>
            <person name="Mayjonade B."/>
            <person name="Legrand L."/>
            <person name="Gill N."/>
            <person name="Kane N.C."/>
            <person name="Bowers J.E."/>
            <person name="Hubner S."/>
            <person name="Bellec A."/>
            <person name="Berard A."/>
            <person name="Berges H."/>
            <person name="Blanchet N."/>
            <person name="Boniface M.C."/>
            <person name="Brunel D."/>
            <person name="Catrice O."/>
            <person name="Chaidir N."/>
            <person name="Claudel C."/>
            <person name="Donnadieu C."/>
            <person name="Faraut T."/>
            <person name="Fievet G."/>
            <person name="Helmstetter N."/>
            <person name="King M."/>
            <person name="Knapp S.J."/>
            <person name="Lai Z."/>
            <person name="Le Paslier M.C."/>
            <person name="Lippi Y."/>
            <person name="Lorenzon L."/>
            <person name="Mandel J.R."/>
            <person name="Marage G."/>
            <person name="Marchand G."/>
            <person name="Marquand E."/>
            <person name="Bret-Mestries E."/>
            <person name="Morien E."/>
            <person name="Nambeesan S."/>
            <person name="Nguyen T."/>
            <person name="Pegot-Espagnet P."/>
            <person name="Pouilly N."/>
            <person name="Raftis F."/>
            <person name="Sallet E."/>
            <person name="Schiex T."/>
            <person name="Thomas J."/>
            <person name="Vandecasteele C."/>
            <person name="Vares D."/>
            <person name="Vear F."/>
            <person name="Vautrin S."/>
            <person name="Crespi M."/>
            <person name="Mangin B."/>
            <person name="Burke J.M."/>
            <person name="Salse J."/>
            <person name="Munos S."/>
            <person name="Vincourt P."/>
            <person name="Rieseberg L.H."/>
            <person name="Langlade N.B."/>
        </authorList>
    </citation>
    <scope>NUCLEOTIDE SEQUENCE</scope>
    <source>
        <tissue evidence="1">Leaves</tissue>
    </source>
</reference>
<evidence type="ECO:0000313" key="2">
    <source>
        <dbReference type="Proteomes" id="UP000215914"/>
    </source>
</evidence>
<sequence length="61" mass="6149">MSASATVIPPPVKGWRMLKASPNKSAPGVETGEAGMLLFGIVFIFPESIAAINAACTSGGT</sequence>
<evidence type="ECO:0000313" key="1">
    <source>
        <dbReference type="EMBL" id="KAF5798789.1"/>
    </source>
</evidence>
<dbReference type="EMBL" id="MNCJ02000322">
    <property type="protein sequence ID" value="KAF5798789.1"/>
    <property type="molecule type" value="Genomic_DNA"/>
</dbReference>
<dbReference type="Proteomes" id="UP000215914">
    <property type="component" value="Unassembled WGS sequence"/>
</dbReference>
<name>A0A9K3IKP5_HELAN</name>
<reference evidence="1" key="2">
    <citation type="submission" date="2020-06" db="EMBL/GenBank/DDBJ databases">
        <title>Helianthus annuus Genome sequencing and assembly Release 2.</title>
        <authorList>
            <person name="Gouzy J."/>
            <person name="Langlade N."/>
            <person name="Munos S."/>
        </authorList>
    </citation>
    <scope>NUCLEOTIDE SEQUENCE</scope>
    <source>
        <tissue evidence="1">Leaves</tissue>
    </source>
</reference>
<gene>
    <name evidence="1" type="ORF">HanXRQr2_Chr07g0297041</name>
</gene>
<dbReference type="Gramene" id="mRNA:HanXRQr2_Chr07g0297041">
    <property type="protein sequence ID" value="CDS:HanXRQr2_Chr07g0297041.1"/>
    <property type="gene ID" value="HanXRQr2_Chr07g0297041"/>
</dbReference>
<organism evidence="1 2">
    <name type="scientific">Helianthus annuus</name>
    <name type="common">Common sunflower</name>
    <dbReference type="NCBI Taxonomy" id="4232"/>
    <lineage>
        <taxon>Eukaryota</taxon>
        <taxon>Viridiplantae</taxon>
        <taxon>Streptophyta</taxon>
        <taxon>Embryophyta</taxon>
        <taxon>Tracheophyta</taxon>
        <taxon>Spermatophyta</taxon>
        <taxon>Magnoliopsida</taxon>
        <taxon>eudicotyledons</taxon>
        <taxon>Gunneridae</taxon>
        <taxon>Pentapetalae</taxon>
        <taxon>asterids</taxon>
        <taxon>campanulids</taxon>
        <taxon>Asterales</taxon>
        <taxon>Asteraceae</taxon>
        <taxon>Asteroideae</taxon>
        <taxon>Heliantheae alliance</taxon>
        <taxon>Heliantheae</taxon>
        <taxon>Helianthus</taxon>
    </lineage>
</organism>
<protein>
    <submittedName>
        <fullName evidence="1">Uncharacterized protein</fullName>
    </submittedName>
</protein>
<dbReference type="AlphaFoldDB" id="A0A9K3IKP5"/>
<accession>A0A9K3IKP5</accession>
<comment type="caution">
    <text evidence="1">The sequence shown here is derived from an EMBL/GenBank/DDBJ whole genome shotgun (WGS) entry which is preliminary data.</text>
</comment>
<keyword evidence="2" id="KW-1185">Reference proteome</keyword>
<proteinExistence type="predicted"/>